<dbReference type="PANTHER" id="PTHR43157:SF31">
    <property type="entry name" value="PHOSPHATIDYLINOSITOL-GLYCAN BIOSYNTHESIS CLASS F PROTEIN"/>
    <property type="match status" value="1"/>
</dbReference>
<dbReference type="Gene3D" id="3.40.50.720">
    <property type="entry name" value="NAD(P)-binding Rossmann-like Domain"/>
    <property type="match status" value="1"/>
</dbReference>
<sequence>MAAQGIVDTALSGLLPGRLRRGLGLWRPQHDMADQFGKVFIVTGGSSGVGFQVVKHLAAAQATVILATHNMPGALKALSDIQRDFPHITERNVIPMYLDLTSFKSITQFVEAFLAQGLPLHGLVNNAGEAMGPPGPGADGALPNHTLVTNFFGPFYLTHLLLTFMSECAPARVVNVCSALGEYMGTVDWGDLTGERLSKSDPLGAYNASKRMTSMATRELAARSRGSGVDVFATHPGFAATNLWHKSQRSYPAARLFNVVEEWFAQHPFYGAIPILYALTEPSLTGRTGRYFGGPLMCPIIMNARCGSYWMGESRDLAACVRLYDAIVAIVARVVGGGADPRATAVTASATAAQ</sequence>
<keyword evidence="1" id="KW-0560">Oxidoreductase</keyword>
<dbReference type="EMBL" id="LSYV01000060">
    <property type="protein sequence ID" value="KXZ45067.1"/>
    <property type="molecule type" value="Genomic_DNA"/>
</dbReference>
<dbReference type="OrthoDB" id="191139at2759"/>
<dbReference type="STRING" id="33097.A0A150G5E4"/>
<dbReference type="PRINTS" id="PR00081">
    <property type="entry name" value="GDHRDH"/>
</dbReference>
<dbReference type="Pfam" id="PF00106">
    <property type="entry name" value="adh_short"/>
    <property type="match status" value="1"/>
</dbReference>
<dbReference type="InterPro" id="IPR002347">
    <property type="entry name" value="SDR_fam"/>
</dbReference>
<dbReference type="InterPro" id="IPR036291">
    <property type="entry name" value="NAD(P)-bd_dom_sf"/>
</dbReference>
<evidence type="ECO:0000313" key="3">
    <source>
        <dbReference type="Proteomes" id="UP000075714"/>
    </source>
</evidence>
<comment type="caution">
    <text evidence="2">The sequence shown here is derived from an EMBL/GenBank/DDBJ whole genome shotgun (WGS) entry which is preliminary data.</text>
</comment>
<dbReference type="GO" id="GO:0016491">
    <property type="term" value="F:oxidoreductase activity"/>
    <property type="evidence" value="ECO:0007669"/>
    <property type="project" value="UniProtKB-KW"/>
</dbReference>
<reference evidence="3" key="1">
    <citation type="journal article" date="2016" name="Nat. Commun.">
        <title>The Gonium pectorale genome demonstrates co-option of cell cycle regulation during the evolution of multicellularity.</title>
        <authorList>
            <person name="Hanschen E.R."/>
            <person name="Marriage T.N."/>
            <person name="Ferris P.J."/>
            <person name="Hamaji T."/>
            <person name="Toyoda A."/>
            <person name="Fujiyama A."/>
            <person name="Neme R."/>
            <person name="Noguchi H."/>
            <person name="Minakuchi Y."/>
            <person name="Suzuki M."/>
            <person name="Kawai-Toyooka H."/>
            <person name="Smith D.R."/>
            <person name="Sparks H."/>
            <person name="Anderson J."/>
            <person name="Bakaric R."/>
            <person name="Luria V."/>
            <person name="Karger A."/>
            <person name="Kirschner M.W."/>
            <person name="Durand P.M."/>
            <person name="Michod R.E."/>
            <person name="Nozaki H."/>
            <person name="Olson B.J."/>
        </authorList>
    </citation>
    <scope>NUCLEOTIDE SEQUENCE [LARGE SCALE GENOMIC DNA]</scope>
    <source>
        <strain evidence="3">NIES-2863</strain>
    </source>
</reference>
<dbReference type="PANTHER" id="PTHR43157">
    <property type="entry name" value="PHOSPHATIDYLINOSITOL-GLYCAN BIOSYNTHESIS CLASS F PROTEIN-RELATED"/>
    <property type="match status" value="1"/>
</dbReference>
<dbReference type="AlphaFoldDB" id="A0A150G5E4"/>
<protein>
    <submittedName>
        <fullName evidence="2">Uncharacterized protein</fullName>
    </submittedName>
</protein>
<proteinExistence type="predicted"/>
<evidence type="ECO:0000313" key="2">
    <source>
        <dbReference type="EMBL" id="KXZ45067.1"/>
    </source>
</evidence>
<name>A0A150G5E4_GONPE</name>
<dbReference type="Proteomes" id="UP000075714">
    <property type="component" value="Unassembled WGS sequence"/>
</dbReference>
<keyword evidence="3" id="KW-1185">Reference proteome</keyword>
<accession>A0A150G5E4</accession>
<evidence type="ECO:0000256" key="1">
    <source>
        <dbReference type="ARBA" id="ARBA00023002"/>
    </source>
</evidence>
<gene>
    <name evidence="2" type="ORF">GPECTOR_59g676</name>
</gene>
<dbReference type="SUPFAM" id="SSF51735">
    <property type="entry name" value="NAD(P)-binding Rossmann-fold domains"/>
    <property type="match status" value="1"/>
</dbReference>
<organism evidence="2 3">
    <name type="scientific">Gonium pectorale</name>
    <name type="common">Green alga</name>
    <dbReference type="NCBI Taxonomy" id="33097"/>
    <lineage>
        <taxon>Eukaryota</taxon>
        <taxon>Viridiplantae</taxon>
        <taxon>Chlorophyta</taxon>
        <taxon>core chlorophytes</taxon>
        <taxon>Chlorophyceae</taxon>
        <taxon>CS clade</taxon>
        <taxon>Chlamydomonadales</taxon>
        <taxon>Volvocaceae</taxon>
        <taxon>Gonium</taxon>
    </lineage>
</organism>